<dbReference type="InterPro" id="IPR021109">
    <property type="entry name" value="Peptidase_aspartic_dom_sf"/>
</dbReference>
<feature type="coiled-coil region" evidence="2">
    <location>
        <begin position="209"/>
        <end position="268"/>
    </location>
</feature>
<dbReference type="PANTHER" id="PTHR47331">
    <property type="entry name" value="PHD-TYPE DOMAIN-CONTAINING PROTEIN"/>
    <property type="match status" value="1"/>
</dbReference>
<keyword evidence="6" id="KW-1185">Reference proteome</keyword>
<dbReference type="Gene3D" id="2.40.70.10">
    <property type="entry name" value="Acid Proteases"/>
    <property type="match status" value="1"/>
</dbReference>
<dbReference type="GO" id="GO:0004190">
    <property type="term" value="F:aspartic-type endopeptidase activity"/>
    <property type="evidence" value="ECO:0007669"/>
    <property type="project" value="InterPro"/>
</dbReference>
<organism evidence="5 6">
    <name type="scientific">Ancylostoma duodenale</name>
    <dbReference type="NCBI Taxonomy" id="51022"/>
    <lineage>
        <taxon>Eukaryota</taxon>
        <taxon>Metazoa</taxon>
        <taxon>Ecdysozoa</taxon>
        <taxon>Nematoda</taxon>
        <taxon>Chromadorea</taxon>
        <taxon>Rhabditida</taxon>
        <taxon>Rhabditina</taxon>
        <taxon>Rhabditomorpha</taxon>
        <taxon>Strongyloidea</taxon>
        <taxon>Ancylostomatidae</taxon>
        <taxon>Ancylostomatinae</taxon>
        <taxon>Ancylostoma</taxon>
    </lineage>
</organism>
<dbReference type="InterPro" id="IPR001969">
    <property type="entry name" value="Aspartic_peptidase_AS"/>
</dbReference>
<dbReference type="InterPro" id="IPR036875">
    <property type="entry name" value="Znf_CCHC_sf"/>
</dbReference>
<keyword evidence="1" id="KW-0862">Zinc</keyword>
<dbReference type="PROSITE" id="PS50158">
    <property type="entry name" value="ZF_CCHC"/>
    <property type="match status" value="1"/>
</dbReference>
<dbReference type="CDD" id="cd00303">
    <property type="entry name" value="retropepsin_like"/>
    <property type="match status" value="1"/>
</dbReference>
<feature type="region of interest" description="Disordered" evidence="3">
    <location>
        <begin position="425"/>
        <end position="485"/>
    </location>
</feature>
<keyword evidence="1" id="KW-0863">Zinc-finger</keyword>
<feature type="compositionally biased region" description="Basic and acidic residues" evidence="3">
    <location>
        <begin position="437"/>
        <end position="446"/>
    </location>
</feature>
<dbReference type="Gene3D" id="4.10.60.10">
    <property type="entry name" value="Zinc finger, CCHC-type"/>
    <property type="match status" value="1"/>
</dbReference>
<protein>
    <submittedName>
        <fullName evidence="5">Zinc knuckle</fullName>
    </submittedName>
</protein>
<evidence type="ECO:0000256" key="2">
    <source>
        <dbReference type="SAM" id="Coils"/>
    </source>
</evidence>
<evidence type="ECO:0000256" key="3">
    <source>
        <dbReference type="SAM" id="MobiDB-lite"/>
    </source>
</evidence>
<feature type="region of interest" description="Disordered" evidence="3">
    <location>
        <begin position="347"/>
        <end position="383"/>
    </location>
</feature>
<keyword evidence="2" id="KW-0175">Coiled coil</keyword>
<dbReference type="GO" id="GO:0008270">
    <property type="term" value="F:zinc ion binding"/>
    <property type="evidence" value="ECO:0007669"/>
    <property type="project" value="UniProtKB-KW"/>
</dbReference>
<sequence>MSLSLRSAKAKLTRAKNALDTLCKGAEGVITPLETLQGNEEDIVGKLQGQKGTIRRKALPLKGARNQLEEAINNLTDNFDRLGEKEKGSERAECEQRIETAWDSVAHADSLLGLMTEAETDIAQSIDNILQRKERRRTAQERVNGAQSSTQPMQAANSYQVQMATQLPLRLQVPKFTGKRSDWENFWSIFKANIEDQAIPTMLKFNYLINALQGEAREAVNRFQVADENYTEVIKWLQQKYGKDSLLIDELYRKLEDYEAEGNSARAQTRLLDEVSTAMVQLKNKGHDINHKWLLNVIFRKFKGPLQTKILEKRSKLSSVEEWTWDKFYEVADNLLNKEEEIDRAKATLTRNEGTKEAPKSQTNRRPCIYRRRKNHQSSECRTVPPKERITYLSKQKLCMNCGKPNHMAQECRSPGCFKCGKKHHPSICDPSQSSFEDPRTREFGTQKRQAGETGPTKKPREAQEAHKGKRQVEGPRQYSYQNRGAKVNEITNETSSEPDTEEYVGHIASKEKAKTVLLTGVAKIQGKKGSRNVRILFDTGSELSFIDSELTQELQLPQIGEERLRINTFGSKKAEIGTYPIVEADLFDGDEGKYQVTL</sequence>
<evidence type="ECO:0000259" key="4">
    <source>
        <dbReference type="PROSITE" id="PS50158"/>
    </source>
</evidence>
<dbReference type="Pfam" id="PF03564">
    <property type="entry name" value="DUF1759"/>
    <property type="match status" value="1"/>
</dbReference>
<proteinExistence type="predicted"/>
<dbReference type="AlphaFoldDB" id="A0A0C2C9Z4"/>
<gene>
    <name evidence="5" type="ORF">ANCDUO_23284</name>
</gene>
<dbReference type="SUPFAM" id="SSF57756">
    <property type="entry name" value="Retrovirus zinc finger-like domains"/>
    <property type="match status" value="1"/>
</dbReference>
<dbReference type="PANTHER" id="PTHR47331:SF1">
    <property type="entry name" value="GAG-LIKE PROTEIN"/>
    <property type="match status" value="1"/>
</dbReference>
<dbReference type="Proteomes" id="UP000054047">
    <property type="component" value="Unassembled WGS sequence"/>
</dbReference>
<name>A0A0C2C9Z4_9BILA</name>
<reference evidence="5 6" key="1">
    <citation type="submission" date="2013-12" db="EMBL/GenBank/DDBJ databases">
        <title>Draft genome of the parsitic nematode Ancylostoma duodenale.</title>
        <authorList>
            <person name="Mitreva M."/>
        </authorList>
    </citation>
    <scope>NUCLEOTIDE SEQUENCE [LARGE SCALE GENOMIC DNA]</scope>
    <source>
        <strain evidence="5 6">Zhejiang</strain>
    </source>
</reference>
<dbReference type="OrthoDB" id="5863857at2759"/>
<dbReference type="GO" id="GO:0003676">
    <property type="term" value="F:nucleic acid binding"/>
    <property type="evidence" value="ECO:0007669"/>
    <property type="project" value="InterPro"/>
</dbReference>
<evidence type="ECO:0000313" key="5">
    <source>
        <dbReference type="EMBL" id="KIH46662.1"/>
    </source>
</evidence>
<evidence type="ECO:0000256" key="1">
    <source>
        <dbReference type="PROSITE-ProRule" id="PRU00047"/>
    </source>
</evidence>
<feature type="domain" description="CCHC-type" evidence="4">
    <location>
        <begin position="399"/>
        <end position="414"/>
    </location>
</feature>
<dbReference type="InterPro" id="IPR005312">
    <property type="entry name" value="DUF1759"/>
</dbReference>
<evidence type="ECO:0000313" key="6">
    <source>
        <dbReference type="Proteomes" id="UP000054047"/>
    </source>
</evidence>
<dbReference type="InterPro" id="IPR001878">
    <property type="entry name" value="Znf_CCHC"/>
</dbReference>
<dbReference type="SMART" id="SM00343">
    <property type="entry name" value="ZnF_C2HC"/>
    <property type="match status" value="2"/>
</dbReference>
<feature type="compositionally biased region" description="Basic and acidic residues" evidence="3">
    <location>
        <begin position="459"/>
        <end position="474"/>
    </location>
</feature>
<keyword evidence="1" id="KW-0479">Metal-binding</keyword>
<dbReference type="GO" id="GO:0006508">
    <property type="term" value="P:proteolysis"/>
    <property type="evidence" value="ECO:0007669"/>
    <property type="project" value="InterPro"/>
</dbReference>
<dbReference type="GO" id="GO:0019899">
    <property type="term" value="F:enzyme binding"/>
    <property type="evidence" value="ECO:0007669"/>
    <property type="project" value="UniProtKB-ARBA"/>
</dbReference>
<dbReference type="PROSITE" id="PS00141">
    <property type="entry name" value="ASP_PROTEASE"/>
    <property type="match status" value="1"/>
</dbReference>
<dbReference type="EMBL" id="KN768749">
    <property type="protein sequence ID" value="KIH46662.1"/>
    <property type="molecule type" value="Genomic_DNA"/>
</dbReference>
<dbReference type="GO" id="GO:0005737">
    <property type="term" value="C:cytoplasm"/>
    <property type="evidence" value="ECO:0007669"/>
    <property type="project" value="UniProtKB-ARBA"/>
</dbReference>
<accession>A0A0C2C9Z4</accession>